<feature type="compositionally biased region" description="Low complexity" evidence="10">
    <location>
        <begin position="80"/>
        <end position="97"/>
    </location>
</feature>
<protein>
    <recommendedName>
        <fullName evidence="11">C2H2-type domain-containing protein</fullName>
    </recommendedName>
</protein>
<dbReference type="OrthoDB" id="6155966at2759"/>
<dbReference type="PROSITE" id="PS00028">
    <property type="entry name" value="ZINC_FINGER_C2H2_1"/>
    <property type="match status" value="2"/>
</dbReference>
<feature type="compositionally biased region" description="Polar residues" evidence="10">
    <location>
        <begin position="42"/>
        <end position="54"/>
    </location>
</feature>
<keyword evidence="5 9" id="KW-0863">Zinc-finger</keyword>
<feature type="compositionally biased region" description="Low complexity" evidence="10">
    <location>
        <begin position="457"/>
        <end position="470"/>
    </location>
</feature>
<feature type="domain" description="C2H2-type" evidence="11">
    <location>
        <begin position="232"/>
        <end position="259"/>
    </location>
</feature>
<name>A0A642V2G7_9ASCO</name>
<keyword evidence="7" id="KW-0539">Nucleus</keyword>
<feature type="region of interest" description="Disordered" evidence="10">
    <location>
        <begin position="317"/>
        <end position="387"/>
    </location>
</feature>
<evidence type="ECO:0000256" key="4">
    <source>
        <dbReference type="ARBA" id="ARBA00022737"/>
    </source>
</evidence>
<feature type="region of interest" description="Disordered" evidence="10">
    <location>
        <begin position="1"/>
        <end position="163"/>
    </location>
</feature>
<dbReference type="InterPro" id="IPR013087">
    <property type="entry name" value="Znf_C2H2_type"/>
</dbReference>
<feature type="domain" description="C2H2-type" evidence="11">
    <location>
        <begin position="202"/>
        <end position="231"/>
    </location>
</feature>
<feature type="region of interest" description="Disordered" evidence="10">
    <location>
        <begin position="443"/>
        <end position="643"/>
    </location>
</feature>
<feature type="compositionally biased region" description="Polar residues" evidence="10">
    <location>
        <begin position="117"/>
        <end position="151"/>
    </location>
</feature>
<dbReference type="GO" id="GO:0005634">
    <property type="term" value="C:nucleus"/>
    <property type="evidence" value="ECO:0007669"/>
    <property type="project" value="UniProtKB-SubCell"/>
</dbReference>
<gene>
    <name evidence="12" type="ORF">TRICI_003681</name>
</gene>
<feature type="domain" description="C2H2-type" evidence="11">
    <location>
        <begin position="166"/>
        <end position="196"/>
    </location>
</feature>
<comment type="caution">
    <text evidence="12">The sequence shown here is derived from an EMBL/GenBank/DDBJ whole genome shotgun (WGS) entry which is preliminary data.</text>
</comment>
<dbReference type="EMBL" id="SWFS01000269">
    <property type="protein sequence ID" value="KAA8911888.1"/>
    <property type="molecule type" value="Genomic_DNA"/>
</dbReference>
<keyword evidence="4" id="KW-0677">Repeat</keyword>
<feature type="compositionally biased region" description="Basic and acidic residues" evidence="10">
    <location>
        <begin position="585"/>
        <end position="594"/>
    </location>
</feature>
<sequence>MPSIYKPVEEMASYPQHTPASEPSTDFFDMSQQQAPPPVTDKNYSSDANGNSAPLPSPPVSSDELVNSVYVTNGYKVAGRAQEQQQQRQQQPVQQTQAPPPQQEPVYMVASSERHNSNGYGNSVQHSQTVTPPSCDDSSQSPRSQHNSNYQSGTPSGSTDSGSSPLLCKWMQCGRLFENAEELYRHLCEQHVGRKSTNNLSLSCRWENCQTHTVKRDHITSHIRVHVPLKPYKCQSCNKSFKRPQDLKKHVKTHAEDHNYPRNSMTRGYPMGSYSLESNGYTSGMGHHPHHAFVPPPPATTSDYYPSYMATGPMYHQQMHPQQQHVPPPPPPPLAHHQPQPSAAQQHQRWMEVDAPGASNGESSSASRKRPVEGSSPGDFFDNIKRQRVPPIYNSEMSGRLNSLEAQMAYANPRNPGPPSFRSHQDAVEAEQFLSQLQANMTTAGPAAAQDQNGHFYHPSHASMSSPASYGRPPLPPQSNNMYTTTSAPSPNVHIYPSVPNTSSGQQQPAPALESSSYQAPPPHIPQHQPPTPQQQQQQQPIKAEESTPQSSWYPGGGPQTPQQPQPQAEQEQASTTHPQLASRYEYDNSDKRITVGLSQKSSKYDYEQQQKQESEDEDDDSDVAALTSSLSKTSINDDNEDDATRQRHLVLIEQLRKLVSQSIKNNSFVDKEEKSASGSLYPEIKAF</sequence>
<evidence type="ECO:0000256" key="10">
    <source>
        <dbReference type="SAM" id="MobiDB-lite"/>
    </source>
</evidence>
<dbReference type="InterPro" id="IPR036236">
    <property type="entry name" value="Znf_C2H2_sf"/>
</dbReference>
<evidence type="ECO:0000313" key="13">
    <source>
        <dbReference type="Proteomes" id="UP000761534"/>
    </source>
</evidence>
<dbReference type="InterPro" id="IPR050806">
    <property type="entry name" value="pacC/RIM101"/>
</dbReference>
<dbReference type="PROSITE" id="PS50157">
    <property type="entry name" value="ZINC_FINGER_C2H2_2"/>
    <property type="match status" value="3"/>
</dbReference>
<feature type="compositionally biased region" description="Polar residues" evidence="10">
    <location>
        <begin position="15"/>
        <end position="34"/>
    </location>
</feature>
<dbReference type="Gene3D" id="3.30.160.60">
    <property type="entry name" value="Classic Zinc Finger"/>
    <property type="match status" value="2"/>
</dbReference>
<dbReference type="SMART" id="SM00355">
    <property type="entry name" value="ZnF_C2H2"/>
    <property type="match status" value="3"/>
</dbReference>
<reference evidence="12" key="1">
    <citation type="journal article" date="2019" name="G3 (Bethesda)">
        <title>Genome Assemblies of Two Rare Opportunistic Yeast Pathogens: Diutina rugosa (syn. Candida rugosa) and Trichomonascus ciferrii (syn. Candida ciferrii).</title>
        <authorList>
            <person name="Mixao V."/>
            <person name="Saus E."/>
            <person name="Hansen A.P."/>
            <person name="Lass-Florl C."/>
            <person name="Gabaldon T."/>
        </authorList>
    </citation>
    <scope>NUCLEOTIDE SEQUENCE</scope>
    <source>
        <strain evidence="12">CBS 4856</strain>
    </source>
</reference>
<feature type="compositionally biased region" description="Low complexity" evidence="10">
    <location>
        <begin position="560"/>
        <end position="574"/>
    </location>
</feature>
<evidence type="ECO:0000256" key="1">
    <source>
        <dbReference type="ARBA" id="ARBA00004123"/>
    </source>
</evidence>
<organism evidence="12 13">
    <name type="scientific">Trichomonascus ciferrii</name>
    <dbReference type="NCBI Taxonomy" id="44093"/>
    <lineage>
        <taxon>Eukaryota</taxon>
        <taxon>Fungi</taxon>
        <taxon>Dikarya</taxon>
        <taxon>Ascomycota</taxon>
        <taxon>Saccharomycotina</taxon>
        <taxon>Dipodascomycetes</taxon>
        <taxon>Dipodascales</taxon>
        <taxon>Trichomonascaceae</taxon>
        <taxon>Trichomonascus</taxon>
        <taxon>Trichomonascus ciferrii complex</taxon>
    </lineage>
</organism>
<keyword evidence="13" id="KW-1185">Reference proteome</keyword>
<dbReference type="Proteomes" id="UP000761534">
    <property type="component" value="Unassembled WGS sequence"/>
</dbReference>
<evidence type="ECO:0000256" key="2">
    <source>
        <dbReference type="ARBA" id="ARBA00022491"/>
    </source>
</evidence>
<feature type="compositionally biased region" description="Basic and acidic residues" evidence="10">
    <location>
        <begin position="603"/>
        <end position="614"/>
    </location>
</feature>
<comment type="subcellular location">
    <subcellularLocation>
        <location evidence="1">Nucleus</location>
    </subcellularLocation>
</comment>
<feature type="compositionally biased region" description="Pro residues" evidence="10">
    <location>
        <begin position="520"/>
        <end position="533"/>
    </location>
</feature>
<dbReference type="SUPFAM" id="SSF57667">
    <property type="entry name" value="beta-beta-alpha zinc fingers"/>
    <property type="match status" value="2"/>
</dbReference>
<feature type="compositionally biased region" description="Low complexity" evidence="10">
    <location>
        <begin position="335"/>
        <end position="348"/>
    </location>
</feature>
<evidence type="ECO:0000256" key="5">
    <source>
        <dbReference type="ARBA" id="ARBA00022771"/>
    </source>
</evidence>
<feature type="compositionally biased region" description="Low complexity" evidence="10">
    <location>
        <begin position="152"/>
        <end position="163"/>
    </location>
</feature>
<dbReference type="PANTHER" id="PTHR47257:SF1">
    <property type="entry name" value="PH-RESPONSE TRANSCRIPTION FACTOR PACC_RIM101"/>
    <property type="match status" value="1"/>
</dbReference>
<evidence type="ECO:0000313" key="12">
    <source>
        <dbReference type="EMBL" id="KAA8911888.1"/>
    </source>
</evidence>
<accession>A0A642V2G7</accession>
<evidence type="ECO:0000256" key="7">
    <source>
        <dbReference type="ARBA" id="ARBA00023242"/>
    </source>
</evidence>
<keyword evidence="2" id="KW-0678">Repressor</keyword>
<proteinExistence type="inferred from homology"/>
<feature type="compositionally biased region" description="Polar residues" evidence="10">
    <location>
        <begin position="478"/>
        <end position="490"/>
    </location>
</feature>
<dbReference type="GO" id="GO:0045944">
    <property type="term" value="P:positive regulation of transcription by RNA polymerase II"/>
    <property type="evidence" value="ECO:0007669"/>
    <property type="project" value="TreeGrafter"/>
</dbReference>
<feature type="compositionally biased region" description="Polar residues" evidence="10">
    <location>
        <begin position="627"/>
        <end position="637"/>
    </location>
</feature>
<dbReference type="FunFam" id="3.30.160.60:FF:002343">
    <property type="entry name" value="Zinc finger protein 33A"/>
    <property type="match status" value="1"/>
</dbReference>
<dbReference type="GO" id="GO:0008270">
    <property type="term" value="F:zinc ion binding"/>
    <property type="evidence" value="ECO:0007669"/>
    <property type="project" value="UniProtKB-KW"/>
</dbReference>
<comment type="similarity">
    <text evidence="8">Belongs to the pacC/RIM101 family.</text>
</comment>
<dbReference type="Pfam" id="PF00096">
    <property type="entry name" value="zf-C2H2"/>
    <property type="match status" value="1"/>
</dbReference>
<evidence type="ECO:0000256" key="9">
    <source>
        <dbReference type="PROSITE-ProRule" id="PRU00042"/>
    </source>
</evidence>
<dbReference type="VEuPathDB" id="FungiDB:TRICI_003681"/>
<evidence type="ECO:0000259" key="11">
    <source>
        <dbReference type="PROSITE" id="PS50157"/>
    </source>
</evidence>
<keyword evidence="6" id="KW-0862">Zinc</keyword>
<feature type="compositionally biased region" description="Polar residues" evidence="10">
    <location>
        <begin position="499"/>
        <end position="519"/>
    </location>
</feature>
<dbReference type="PANTHER" id="PTHR47257">
    <property type="entry name" value="PH-RESPONSE TRANSCRIPTION FACTOR PACC/RIM101"/>
    <property type="match status" value="1"/>
</dbReference>
<evidence type="ECO:0000256" key="8">
    <source>
        <dbReference type="ARBA" id="ARBA00038089"/>
    </source>
</evidence>
<evidence type="ECO:0000256" key="3">
    <source>
        <dbReference type="ARBA" id="ARBA00022723"/>
    </source>
</evidence>
<keyword evidence="3" id="KW-0479">Metal-binding</keyword>
<dbReference type="AlphaFoldDB" id="A0A642V2G7"/>
<evidence type="ECO:0000256" key="6">
    <source>
        <dbReference type="ARBA" id="ARBA00022833"/>
    </source>
</evidence>